<dbReference type="PANTHER" id="PTHR21016:SF25">
    <property type="entry name" value="TM2 DOMAIN-CONTAINING PROTEIN DDB_G0277895-RELATED"/>
    <property type="match status" value="1"/>
</dbReference>
<dbReference type="InterPro" id="IPR050932">
    <property type="entry name" value="TM2D1-3-like"/>
</dbReference>
<dbReference type="RefSeq" id="WP_038101782.1">
    <property type="nucleotide sequence ID" value="NZ_JFDP01000013.1"/>
</dbReference>
<sequence length="84" mass="9535">MENNTNVVVNAEPVSRKSNLAALLWVIFFGAIGAHRFYVGKIWTGILWLLTGGLFGFGALVDFFMIVFARFRDKTGARLKWIRK</sequence>
<evidence type="ECO:0000256" key="4">
    <source>
        <dbReference type="ARBA" id="ARBA00023136"/>
    </source>
</evidence>
<dbReference type="Proteomes" id="UP000028537">
    <property type="component" value="Unassembled WGS sequence"/>
</dbReference>
<dbReference type="EMBL" id="JFDP01000013">
    <property type="protein sequence ID" value="KEZ24080.1"/>
    <property type="molecule type" value="Genomic_DNA"/>
</dbReference>
<gene>
    <name evidence="7" type="ORF">UDIV_1010</name>
</gene>
<dbReference type="InterPro" id="IPR007829">
    <property type="entry name" value="TM2"/>
</dbReference>
<dbReference type="Pfam" id="PF05154">
    <property type="entry name" value="TM2"/>
    <property type="match status" value="1"/>
</dbReference>
<organism evidence="7 8">
    <name type="scientific">Ureaplasma diversum NCTC 246</name>
    <dbReference type="NCBI Taxonomy" id="1188241"/>
    <lineage>
        <taxon>Bacteria</taxon>
        <taxon>Bacillati</taxon>
        <taxon>Mycoplasmatota</taxon>
        <taxon>Mycoplasmoidales</taxon>
        <taxon>Mycoplasmoidaceae</taxon>
        <taxon>Ureaplasma</taxon>
    </lineage>
</organism>
<feature type="transmembrane region" description="Helical" evidence="5">
    <location>
        <begin position="45"/>
        <end position="69"/>
    </location>
</feature>
<dbReference type="AlphaFoldDB" id="A0A084F1I8"/>
<reference evidence="7 8" key="1">
    <citation type="submission" date="2014-02" db="EMBL/GenBank/DDBJ databases">
        <title>Genome sequence of Ureaplasma diversum strain 246.</title>
        <authorList>
            <person name="Sirand-Pugnet P."/>
            <person name="Breton M."/>
            <person name="Dordet-Frisoni E."/>
            <person name="Baranowski E."/>
            <person name="Barre A."/>
            <person name="Couture C."/>
            <person name="Dupuy V."/>
            <person name="Gaurivaud P."/>
            <person name="Jacob D."/>
            <person name="Lemaitre C."/>
            <person name="Manso-Silvan L."/>
            <person name="Nikolski M."/>
            <person name="Nouvel L.-X."/>
            <person name="Poumarat F."/>
            <person name="Tardy F."/>
            <person name="Thebault P."/>
            <person name="Theil S."/>
            <person name="Citti C."/>
            <person name="Thiaucourt F."/>
            <person name="Blanchard A."/>
        </authorList>
    </citation>
    <scope>NUCLEOTIDE SEQUENCE [LARGE SCALE GENOMIC DNA]</scope>
    <source>
        <strain evidence="7 8">NCTC 246</strain>
    </source>
</reference>
<evidence type="ECO:0000256" key="2">
    <source>
        <dbReference type="ARBA" id="ARBA00022692"/>
    </source>
</evidence>
<protein>
    <recommendedName>
        <fullName evidence="6">TM2 domain-containing protein</fullName>
    </recommendedName>
</protein>
<evidence type="ECO:0000313" key="8">
    <source>
        <dbReference type="Proteomes" id="UP000028537"/>
    </source>
</evidence>
<name>A0A084F1I8_9BACT</name>
<evidence type="ECO:0000256" key="5">
    <source>
        <dbReference type="SAM" id="Phobius"/>
    </source>
</evidence>
<keyword evidence="8" id="KW-1185">Reference proteome</keyword>
<accession>A0A084F1I8</accession>
<feature type="domain" description="TM2" evidence="6">
    <location>
        <begin position="16"/>
        <end position="64"/>
    </location>
</feature>
<evidence type="ECO:0000256" key="1">
    <source>
        <dbReference type="ARBA" id="ARBA00004141"/>
    </source>
</evidence>
<comment type="subcellular location">
    <subcellularLocation>
        <location evidence="1">Membrane</location>
        <topology evidence="1">Multi-pass membrane protein</topology>
    </subcellularLocation>
</comment>
<dbReference type="eggNOG" id="COG2314">
    <property type="taxonomic scope" value="Bacteria"/>
</dbReference>
<keyword evidence="4 5" id="KW-0472">Membrane</keyword>
<evidence type="ECO:0000256" key="3">
    <source>
        <dbReference type="ARBA" id="ARBA00022989"/>
    </source>
</evidence>
<keyword evidence="3 5" id="KW-1133">Transmembrane helix</keyword>
<proteinExistence type="predicted"/>
<dbReference type="PANTHER" id="PTHR21016">
    <property type="entry name" value="BETA-AMYLOID BINDING PROTEIN-RELATED"/>
    <property type="match status" value="1"/>
</dbReference>
<evidence type="ECO:0000313" key="7">
    <source>
        <dbReference type="EMBL" id="KEZ24080.1"/>
    </source>
</evidence>
<keyword evidence="2 5" id="KW-0812">Transmembrane</keyword>
<dbReference type="GO" id="GO:0016020">
    <property type="term" value="C:membrane"/>
    <property type="evidence" value="ECO:0007669"/>
    <property type="project" value="UniProtKB-SubCell"/>
</dbReference>
<comment type="caution">
    <text evidence="7">The sequence shown here is derived from an EMBL/GenBank/DDBJ whole genome shotgun (WGS) entry which is preliminary data.</text>
</comment>
<evidence type="ECO:0000259" key="6">
    <source>
        <dbReference type="Pfam" id="PF05154"/>
    </source>
</evidence>
<feature type="transmembrane region" description="Helical" evidence="5">
    <location>
        <begin position="20"/>
        <end position="39"/>
    </location>
</feature>